<keyword evidence="8" id="KW-1185">Reference proteome</keyword>
<dbReference type="EMBL" id="JHEG04000001">
    <property type="protein sequence ID" value="KAF3889574.1"/>
    <property type="molecule type" value="Genomic_DNA"/>
</dbReference>
<proteinExistence type="predicted"/>
<dbReference type="InterPro" id="IPR011251">
    <property type="entry name" value="Luciferase-like_dom"/>
</dbReference>
<keyword evidence="4" id="KW-0503">Monooxygenase</keyword>
<keyword evidence="3" id="KW-0560">Oxidoreductase</keyword>
<reference evidence="6" key="2">
    <citation type="submission" date="2019-11" db="EMBL/GenBank/DDBJ databases">
        <title>Improved Assembly of Tolypothrix boutellei genome.</title>
        <authorList>
            <person name="Sarangi A.N."/>
            <person name="Mukherjee M."/>
            <person name="Ghosh S."/>
            <person name="Singh D."/>
            <person name="Das A."/>
            <person name="Kant S."/>
            <person name="Prusty A."/>
            <person name="Tripathy S."/>
        </authorList>
    </citation>
    <scope>NUCLEOTIDE SEQUENCE</scope>
    <source>
        <strain evidence="6">VB521301</strain>
    </source>
</reference>
<dbReference type="AlphaFoldDB" id="A0A0C1N3L9"/>
<dbReference type="STRING" id="1479485.DA73_0238085"/>
<evidence type="ECO:0000256" key="4">
    <source>
        <dbReference type="ARBA" id="ARBA00023033"/>
    </source>
</evidence>
<feature type="domain" description="Luciferase-like" evidence="5">
    <location>
        <begin position="38"/>
        <end position="363"/>
    </location>
</feature>
<evidence type="ECO:0000256" key="2">
    <source>
        <dbReference type="ARBA" id="ARBA00022643"/>
    </source>
</evidence>
<dbReference type="GO" id="GO:0004497">
    <property type="term" value="F:monooxygenase activity"/>
    <property type="evidence" value="ECO:0007669"/>
    <property type="project" value="UniProtKB-KW"/>
</dbReference>
<dbReference type="PANTHER" id="PTHR42847">
    <property type="entry name" value="ALKANESULFONATE MONOOXYGENASE"/>
    <property type="match status" value="1"/>
</dbReference>
<accession>A0A0C1N3L9</accession>
<dbReference type="SUPFAM" id="SSF51679">
    <property type="entry name" value="Bacterial luciferase-like"/>
    <property type="match status" value="1"/>
</dbReference>
<sequence>MTLSHCPGSIVGWDRFAAPTDYPLSPLSQALQQPVLLGLFLPIQAGGWSASKLPRTTDWSFEYNKALVLHAEALGFDLVFALSQWLPKGGYGGVFNGQALDSFMTTAALTSLTQKILLISTIHVLYGPIHPLHLAKYGATLDHISGGRWGINVVTGHRAIEHEMFGWDRIEHDRRYELAAEFIEVLQRLWGDDENFSFEGKSSWKLNGAFVTPKPKYGRPVLVNATGSDAGISFAARYSDIVFITSPGGSDFASAIEALPAHTQRVKQAARDIGREVLTLLNPMVISRETERETWAYHDAIVAHADSDAPLGFSRFDSDAHAWKGRRGIDAPKRRAIGGNIEVIGTPEQVVEQFVQLKKAGVNGLQLSFFDFKEDLEFFGDRILPLMKQAGIRL</sequence>
<reference evidence="7" key="1">
    <citation type="journal article" date="2015" name="Genome Announc.">
        <title>Draft Genome Sequence of Tolypothrix boutellei Strain VB521301.</title>
        <authorList>
            <person name="Chandrababunaidu M.M."/>
            <person name="Singh D."/>
            <person name="Sen D."/>
            <person name="Bhan S."/>
            <person name="Das S."/>
            <person name="Gupta A."/>
            <person name="Adhikary S.P."/>
            <person name="Tripathy S."/>
        </authorList>
    </citation>
    <scope>NUCLEOTIDE SEQUENCE</scope>
    <source>
        <strain evidence="7">VB521301</strain>
    </source>
</reference>
<dbReference type="Proteomes" id="UP000029738">
    <property type="component" value="Unassembled WGS sequence"/>
</dbReference>
<dbReference type="CDD" id="cd01094">
    <property type="entry name" value="Alkanesulfonate_monoxygenase"/>
    <property type="match status" value="1"/>
</dbReference>
<gene>
    <name evidence="7" type="ORF">DA73_0238085</name>
    <name evidence="6" type="ORF">DA73_0400031965</name>
</gene>
<dbReference type="GO" id="GO:0016705">
    <property type="term" value="F:oxidoreductase activity, acting on paired donors, with incorporation or reduction of molecular oxygen"/>
    <property type="evidence" value="ECO:0007669"/>
    <property type="project" value="InterPro"/>
</dbReference>
<dbReference type="RefSeq" id="WP_038074285.1">
    <property type="nucleotide sequence ID" value="NZ_JHEG04000001.1"/>
</dbReference>
<evidence type="ECO:0000313" key="7">
    <source>
        <dbReference type="EMBL" id="KIE07021.1"/>
    </source>
</evidence>
<dbReference type="EMBL" id="JHEG02000059">
    <property type="protein sequence ID" value="KIE07021.1"/>
    <property type="molecule type" value="Genomic_DNA"/>
</dbReference>
<dbReference type="InterPro" id="IPR050172">
    <property type="entry name" value="SsuD_RutA_monooxygenase"/>
</dbReference>
<keyword evidence="2" id="KW-0288">FMN</keyword>
<evidence type="ECO:0000259" key="5">
    <source>
        <dbReference type="Pfam" id="PF00296"/>
    </source>
</evidence>
<dbReference type="Gene3D" id="3.20.20.30">
    <property type="entry name" value="Luciferase-like domain"/>
    <property type="match status" value="1"/>
</dbReference>
<evidence type="ECO:0000313" key="8">
    <source>
        <dbReference type="Proteomes" id="UP000029738"/>
    </source>
</evidence>
<protein>
    <submittedName>
        <fullName evidence="6">LLM class flavin-dependent oxidoreductase</fullName>
    </submittedName>
    <submittedName>
        <fullName evidence="7">Luciferase</fullName>
    </submittedName>
</protein>
<evidence type="ECO:0000256" key="1">
    <source>
        <dbReference type="ARBA" id="ARBA00022630"/>
    </source>
</evidence>
<dbReference type="PANTHER" id="PTHR42847:SF4">
    <property type="entry name" value="ALKANESULFONATE MONOOXYGENASE-RELATED"/>
    <property type="match status" value="1"/>
</dbReference>
<dbReference type="Pfam" id="PF00296">
    <property type="entry name" value="Bac_luciferase"/>
    <property type="match status" value="1"/>
</dbReference>
<comment type="caution">
    <text evidence="7">The sequence shown here is derived from an EMBL/GenBank/DDBJ whole genome shotgun (WGS) entry which is preliminary data.</text>
</comment>
<name>A0A0C1N3L9_9CYAN</name>
<dbReference type="InterPro" id="IPR036661">
    <property type="entry name" value="Luciferase-like_sf"/>
</dbReference>
<keyword evidence="1" id="KW-0285">Flavoprotein</keyword>
<organism evidence="7">
    <name type="scientific">Tolypothrix bouteillei VB521301</name>
    <dbReference type="NCBI Taxonomy" id="1479485"/>
    <lineage>
        <taxon>Bacteria</taxon>
        <taxon>Bacillati</taxon>
        <taxon>Cyanobacteriota</taxon>
        <taxon>Cyanophyceae</taxon>
        <taxon>Nostocales</taxon>
        <taxon>Tolypothrichaceae</taxon>
        <taxon>Tolypothrix</taxon>
    </lineage>
</organism>
<evidence type="ECO:0000313" key="6">
    <source>
        <dbReference type="EMBL" id="KAF3889574.1"/>
    </source>
</evidence>
<evidence type="ECO:0000256" key="3">
    <source>
        <dbReference type="ARBA" id="ARBA00023002"/>
    </source>
</evidence>
<dbReference type="OrthoDB" id="9814695at2"/>